<proteinExistence type="predicted"/>
<evidence type="ECO:0000256" key="1">
    <source>
        <dbReference type="SAM" id="MobiDB-lite"/>
    </source>
</evidence>
<dbReference type="Proteomes" id="UP001490330">
    <property type="component" value="Unassembled WGS sequence"/>
</dbReference>
<sequence length="130" mass="14420">MATTQQDTDEEPGPVRAVLYVGCERSLPRPELATERAEEEGRTFAAERGITSCETVTDPRGQPDPARRAGWQQVREPARPGEIGMVIVRWPPSIAPEMPHDLPHQETSKLKEHGVDVRHSWGPVAAGRPR</sequence>
<dbReference type="RefSeq" id="WP_350715409.1">
    <property type="nucleotide sequence ID" value="NZ_JBEPCO010000002.1"/>
</dbReference>
<protein>
    <recommendedName>
        <fullName evidence="4">Resolvase/invertase-type recombinase catalytic domain-containing protein</fullName>
    </recommendedName>
</protein>
<evidence type="ECO:0000313" key="3">
    <source>
        <dbReference type="Proteomes" id="UP001490330"/>
    </source>
</evidence>
<reference evidence="2 3" key="1">
    <citation type="submission" date="2024-06" db="EMBL/GenBank/DDBJ databases">
        <title>The Natural Products Discovery Center: Release of the First 8490 Sequenced Strains for Exploring Actinobacteria Biosynthetic Diversity.</title>
        <authorList>
            <person name="Kalkreuter E."/>
            <person name="Kautsar S.A."/>
            <person name="Yang D."/>
            <person name="Bader C.D."/>
            <person name="Teijaro C.N."/>
            <person name="Fluegel L."/>
            <person name="Davis C.M."/>
            <person name="Simpson J.R."/>
            <person name="Lauterbach L."/>
            <person name="Steele A.D."/>
            <person name="Gui C."/>
            <person name="Meng S."/>
            <person name="Li G."/>
            <person name="Viehrig K."/>
            <person name="Ye F."/>
            <person name="Su P."/>
            <person name="Kiefer A.F."/>
            <person name="Nichols A."/>
            <person name="Cepeda A.J."/>
            <person name="Yan W."/>
            <person name="Fan B."/>
            <person name="Jiang Y."/>
            <person name="Adhikari A."/>
            <person name="Zheng C.-J."/>
            <person name="Schuster L."/>
            <person name="Cowan T.M."/>
            <person name="Smanski M.J."/>
            <person name="Chevrette M.G."/>
            <person name="De Carvalho L.P.S."/>
            <person name="Shen B."/>
        </authorList>
    </citation>
    <scope>NUCLEOTIDE SEQUENCE [LARGE SCALE GENOMIC DNA]</scope>
    <source>
        <strain evidence="2 3">NPDC000632</strain>
    </source>
</reference>
<keyword evidence="3" id="KW-1185">Reference proteome</keyword>
<gene>
    <name evidence="2" type="ORF">ABT322_08435</name>
</gene>
<feature type="region of interest" description="Disordered" evidence="1">
    <location>
        <begin position="30"/>
        <end position="80"/>
    </location>
</feature>
<name>A0ABV1VBF4_9ACTN</name>
<evidence type="ECO:0000313" key="2">
    <source>
        <dbReference type="EMBL" id="MER6903801.1"/>
    </source>
</evidence>
<comment type="caution">
    <text evidence="2">The sequence shown here is derived from an EMBL/GenBank/DDBJ whole genome shotgun (WGS) entry which is preliminary data.</text>
</comment>
<feature type="region of interest" description="Disordered" evidence="1">
    <location>
        <begin position="96"/>
        <end position="130"/>
    </location>
</feature>
<feature type="compositionally biased region" description="Basic and acidic residues" evidence="1">
    <location>
        <begin position="30"/>
        <end position="42"/>
    </location>
</feature>
<accession>A0ABV1VBF4</accession>
<dbReference type="EMBL" id="JBEPCV010000005">
    <property type="protein sequence ID" value="MER6903801.1"/>
    <property type="molecule type" value="Genomic_DNA"/>
</dbReference>
<feature type="compositionally biased region" description="Basic and acidic residues" evidence="1">
    <location>
        <begin position="98"/>
        <end position="119"/>
    </location>
</feature>
<organism evidence="2 3">
    <name type="scientific">Streptomyces flaveolus</name>
    <dbReference type="NCBI Taxonomy" id="67297"/>
    <lineage>
        <taxon>Bacteria</taxon>
        <taxon>Bacillati</taxon>
        <taxon>Actinomycetota</taxon>
        <taxon>Actinomycetes</taxon>
        <taxon>Kitasatosporales</taxon>
        <taxon>Streptomycetaceae</taxon>
        <taxon>Streptomyces</taxon>
    </lineage>
</organism>
<evidence type="ECO:0008006" key="4">
    <source>
        <dbReference type="Google" id="ProtNLM"/>
    </source>
</evidence>